<evidence type="ECO:0000256" key="2">
    <source>
        <dbReference type="ARBA" id="ARBA00023002"/>
    </source>
</evidence>
<dbReference type="Proteomes" id="UP000727456">
    <property type="component" value="Unassembled WGS sequence"/>
</dbReference>
<evidence type="ECO:0000313" key="3">
    <source>
        <dbReference type="EMBL" id="NIJ08575.1"/>
    </source>
</evidence>
<dbReference type="EMBL" id="JAAOZC010000005">
    <property type="protein sequence ID" value="NIJ08575.1"/>
    <property type="molecule type" value="Genomic_DNA"/>
</dbReference>
<dbReference type="PANTHER" id="PTHR44196:SF1">
    <property type="entry name" value="DEHYDROGENASE_REDUCTASE SDR FAMILY MEMBER 7B"/>
    <property type="match status" value="1"/>
</dbReference>
<dbReference type="SUPFAM" id="SSF51735">
    <property type="entry name" value="NAD(P)-binding Rossmann-fold domains"/>
    <property type="match status" value="1"/>
</dbReference>
<organism evidence="3 4">
    <name type="scientific">Sphingomonas vulcanisoli</name>
    <dbReference type="NCBI Taxonomy" id="1658060"/>
    <lineage>
        <taxon>Bacteria</taxon>
        <taxon>Pseudomonadati</taxon>
        <taxon>Pseudomonadota</taxon>
        <taxon>Alphaproteobacteria</taxon>
        <taxon>Sphingomonadales</taxon>
        <taxon>Sphingomonadaceae</taxon>
        <taxon>Sphingomonas</taxon>
    </lineage>
</organism>
<accession>A0ABX0TXU9</accession>
<evidence type="ECO:0000256" key="1">
    <source>
        <dbReference type="ARBA" id="ARBA00006484"/>
    </source>
</evidence>
<comment type="caution">
    <text evidence="3">The sequence shown here is derived from an EMBL/GenBank/DDBJ whole genome shotgun (WGS) entry which is preliminary data.</text>
</comment>
<evidence type="ECO:0000313" key="4">
    <source>
        <dbReference type="Proteomes" id="UP000727456"/>
    </source>
</evidence>
<comment type="similarity">
    <text evidence="1">Belongs to the short-chain dehydrogenases/reductases (SDR) family.</text>
</comment>
<dbReference type="PROSITE" id="PS00061">
    <property type="entry name" value="ADH_SHORT"/>
    <property type="match status" value="1"/>
</dbReference>
<keyword evidence="2" id="KW-0560">Oxidoreductase</keyword>
<dbReference type="RefSeq" id="WP_167073425.1">
    <property type="nucleotide sequence ID" value="NZ_JAAOZC010000005.1"/>
</dbReference>
<keyword evidence="4" id="KW-1185">Reference proteome</keyword>
<protein>
    <submittedName>
        <fullName evidence="3">Short-subunit dehydrogenase</fullName>
    </submittedName>
</protein>
<dbReference type="InterPro" id="IPR036291">
    <property type="entry name" value="NAD(P)-bd_dom_sf"/>
</dbReference>
<dbReference type="InterPro" id="IPR020904">
    <property type="entry name" value="Sc_DH/Rdtase_CS"/>
</dbReference>
<sequence length="259" mass="27142">MTYTASILVTGASSGLGAGLAKSYAAPGVRLALTARDAQRLEATAAACRTQGAEVVTGLFDVAEAAPLGAWLLEQDAIAPFDILLPCAGVSAGTTVEGEPEGLELATMQVRANLLGTINTIEPLLPRLIARKAGRIATIASSAALRGLAYSPAYSASKAGVRAYGEGLRALLTPKGISVTVVVPGFFDTPMTDRWKGPTPFIVSLDKMVSVIRAGVDRKAKRITYPRLLALGQQAADLMPAAWGDKIMRNFHFHIEPGR</sequence>
<dbReference type="PANTHER" id="PTHR44196">
    <property type="entry name" value="DEHYDROGENASE/REDUCTASE SDR FAMILY MEMBER 7B"/>
    <property type="match status" value="1"/>
</dbReference>
<proteinExistence type="inferred from homology"/>
<dbReference type="PRINTS" id="PR00081">
    <property type="entry name" value="GDHRDH"/>
</dbReference>
<reference evidence="3 4" key="1">
    <citation type="submission" date="2020-03" db="EMBL/GenBank/DDBJ databases">
        <title>Genomic Encyclopedia of Type Strains, Phase III (KMG-III): the genomes of soil and plant-associated and newly described type strains.</title>
        <authorList>
            <person name="Whitman W."/>
        </authorList>
    </citation>
    <scope>NUCLEOTIDE SEQUENCE [LARGE SCALE GENOMIC DNA]</scope>
    <source>
        <strain evidence="3 4">CECT 8804</strain>
    </source>
</reference>
<dbReference type="Gene3D" id="3.40.50.720">
    <property type="entry name" value="NAD(P)-binding Rossmann-like Domain"/>
    <property type="match status" value="1"/>
</dbReference>
<gene>
    <name evidence="3" type="ORF">FHS31_002196</name>
</gene>
<name>A0ABX0TXU9_9SPHN</name>
<dbReference type="InterPro" id="IPR002347">
    <property type="entry name" value="SDR_fam"/>
</dbReference>
<dbReference type="Pfam" id="PF00106">
    <property type="entry name" value="adh_short"/>
    <property type="match status" value="1"/>
</dbReference>